<dbReference type="GO" id="GO:0005507">
    <property type="term" value="F:copper ion binding"/>
    <property type="evidence" value="ECO:0007669"/>
    <property type="project" value="TreeGrafter"/>
</dbReference>
<evidence type="ECO:0000313" key="4">
    <source>
        <dbReference type="Proteomes" id="UP000886883"/>
    </source>
</evidence>
<protein>
    <recommendedName>
        <fullName evidence="2">PF03932 family protein CutC</fullName>
    </recommendedName>
</protein>
<dbReference type="InterPro" id="IPR005627">
    <property type="entry name" value="CutC-like"/>
</dbReference>
<comment type="caution">
    <text evidence="2">Once thought to be involved in copper homeostasis, experiments in E.coli have shown this is not the case.</text>
</comment>
<organism evidence="3 4">
    <name type="scientific">Candidatus Eisenbergiella merdigallinarum</name>
    <dbReference type="NCBI Taxonomy" id="2838552"/>
    <lineage>
        <taxon>Bacteria</taxon>
        <taxon>Bacillati</taxon>
        <taxon>Bacillota</taxon>
        <taxon>Clostridia</taxon>
        <taxon>Lachnospirales</taxon>
        <taxon>Lachnospiraceae</taxon>
        <taxon>Eisenbergiella</taxon>
    </lineage>
</organism>
<dbReference type="Gene3D" id="3.20.20.380">
    <property type="entry name" value="Copper homeostasis (CutC) domain"/>
    <property type="match status" value="1"/>
</dbReference>
<evidence type="ECO:0000256" key="1">
    <source>
        <dbReference type="ARBA" id="ARBA00007768"/>
    </source>
</evidence>
<comment type="subcellular location">
    <subcellularLocation>
        <location evidence="2">Cytoplasm</location>
    </subcellularLocation>
</comment>
<proteinExistence type="inferred from homology"/>
<reference evidence="3" key="1">
    <citation type="journal article" date="2021" name="PeerJ">
        <title>Extensive microbial diversity within the chicken gut microbiome revealed by metagenomics and culture.</title>
        <authorList>
            <person name="Gilroy R."/>
            <person name="Ravi A."/>
            <person name="Getino M."/>
            <person name="Pursley I."/>
            <person name="Horton D.L."/>
            <person name="Alikhan N.F."/>
            <person name="Baker D."/>
            <person name="Gharbi K."/>
            <person name="Hall N."/>
            <person name="Watson M."/>
            <person name="Adriaenssens E.M."/>
            <person name="Foster-Nyarko E."/>
            <person name="Jarju S."/>
            <person name="Secka A."/>
            <person name="Antonio M."/>
            <person name="Oren A."/>
            <person name="Chaudhuri R.R."/>
            <person name="La Ragione R."/>
            <person name="Hildebrand F."/>
            <person name="Pallen M.J."/>
        </authorList>
    </citation>
    <scope>NUCLEOTIDE SEQUENCE</scope>
    <source>
        <strain evidence="3">USAMLcec3-2134</strain>
    </source>
</reference>
<comment type="caution">
    <text evidence="3">The sequence shown here is derived from an EMBL/GenBank/DDBJ whole genome shotgun (WGS) entry which is preliminary data.</text>
</comment>
<keyword evidence="2" id="KW-0963">Cytoplasm</keyword>
<dbReference type="FunFam" id="3.20.20.380:FF:000001">
    <property type="entry name" value="Copper homeostasis protein CutC"/>
    <property type="match status" value="1"/>
</dbReference>
<dbReference type="SUPFAM" id="SSF110395">
    <property type="entry name" value="CutC-like"/>
    <property type="match status" value="1"/>
</dbReference>
<comment type="similarity">
    <text evidence="1 2">Belongs to the CutC family.</text>
</comment>
<dbReference type="GO" id="GO:0005737">
    <property type="term" value="C:cytoplasm"/>
    <property type="evidence" value="ECO:0007669"/>
    <property type="project" value="UniProtKB-SubCell"/>
</dbReference>
<dbReference type="AlphaFoldDB" id="A0A9D2MPV0"/>
<dbReference type="PANTHER" id="PTHR12598">
    <property type="entry name" value="COPPER HOMEOSTASIS PROTEIN CUTC"/>
    <property type="match status" value="1"/>
</dbReference>
<accession>A0A9D2MPV0</accession>
<evidence type="ECO:0000256" key="2">
    <source>
        <dbReference type="HAMAP-Rule" id="MF_00795"/>
    </source>
</evidence>
<reference evidence="3" key="2">
    <citation type="submission" date="2021-04" db="EMBL/GenBank/DDBJ databases">
        <authorList>
            <person name="Gilroy R."/>
        </authorList>
    </citation>
    <scope>NUCLEOTIDE SEQUENCE</scope>
    <source>
        <strain evidence="3">USAMLcec3-2134</strain>
    </source>
</reference>
<dbReference type="Proteomes" id="UP000886883">
    <property type="component" value="Unassembled WGS sequence"/>
</dbReference>
<gene>
    <name evidence="2" type="primary">cutC</name>
    <name evidence="3" type="ORF">H9763_04685</name>
</gene>
<dbReference type="PANTHER" id="PTHR12598:SF0">
    <property type="entry name" value="COPPER HOMEOSTASIS PROTEIN CUTC HOMOLOG"/>
    <property type="match status" value="1"/>
</dbReference>
<sequence length="251" mass="27265">MKKNYTLECCVDSTQSAICAKEGGADRLELCSNLVIGGTTPTMALFRQIRRTVDIRIHVLIRPRFGDFLYSPLEADLICEEISAFRDAGADGVVIGSLLPDGSLDVEQMKRFMERAKGMSVTLHRAFDMCRDPFVALQQARSLGVNTILTSGQSPSCLEGIERMKELVDAAGKDLTILAGAGINAHAVEVLLARTGLTAFHMSGKRVLASGMSYRNPAVSMGLPGLSEYELWQTDPENVRAVRTLLDNAAN</sequence>
<dbReference type="InterPro" id="IPR036822">
    <property type="entry name" value="CutC-like_dom_sf"/>
</dbReference>
<dbReference type="EMBL" id="DWXE01000015">
    <property type="protein sequence ID" value="HJB90748.1"/>
    <property type="molecule type" value="Genomic_DNA"/>
</dbReference>
<dbReference type="HAMAP" id="MF_00795">
    <property type="entry name" value="CutC"/>
    <property type="match status" value="1"/>
</dbReference>
<evidence type="ECO:0000313" key="3">
    <source>
        <dbReference type="EMBL" id="HJB90748.1"/>
    </source>
</evidence>
<dbReference type="Pfam" id="PF03932">
    <property type="entry name" value="CutC"/>
    <property type="match status" value="1"/>
</dbReference>
<name>A0A9D2MPV0_9FIRM</name>